<feature type="transmembrane region" description="Helical" evidence="6">
    <location>
        <begin position="291"/>
        <end position="312"/>
    </location>
</feature>
<dbReference type="PANTHER" id="PTHR43385">
    <property type="entry name" value="RIBOFLAVIN TRANSPORTER RIBJ"/>
    <property type="match status" value="1"/>
</dbReference>
<evidence type="ECO:0000256" key="6">
    <source>
        <dbReference type="SAM" id="Phobius"/>
    </source>
</evidence>
<dbReference type="EMBL" id="VCGU01000458">
    <property type="protein sequence ID" value="TRY62903.1"/>
    <property type="molecule type" value="Genomic_DNA"/>
</dbReference>
<dbReference type="Gene3D" id="1.20.1250.20">
    <property type="entry name" value="MFS general substrate transporter like domains"/>
    <property type="match status" value="1"/>
</dbReference>
<feature type="transmembrane region" description="Helical" evidence="6">
    <location>
        <begin position="20"/>
        <end position="43"/>
    </location>
</feature>
<proteinExistence type="predicted"/>
<comment type="subcellular location">
    <subcellularLocation>
        <location evidence="1">Membrane</location>
        <topology evidence="1">Multi-pass membrane protein</topology>
    </subcellularLocation>
</comment>
<keyword evidence="5 6" id="KW-0472">Membrane</keyword>
<dbReference type="SUPFAM" id="SSF103473">
    <property type="entry name" value="MFS general substrate transporter"/>
    <property type="match status" value="1"/>
</dbReference>
<dbReference type="PANTHER" id="PTHR43385:SF1">
    <property type="entry name" value="RIBOFLAVIN TRANSPORTER RIBJ"/>
    <property type="match status" value="1"/>
</dbReference>
<keyword evidence="3 6" id="KW-0812">Transmembrane</keyword>
<dbReference type="AlphaFoldDB" id="A0A553NBS7"/>
<organism evidence="7 8">
    <name type="scientific">Tigriopus californicus</name>
    <name type="common">Marine copepod</name>
    <dbReference type="NCBI Taxonomy" id="6832"/>
    <lineage>
        <taxon>Eukaryota</taxon>
        <taxon>Metazoa</taxon>
        <taxon>Ecdysozoa</taxon>
        <taxon>Arthropoda</taxon>
        <taxon>Crustacea</taxon>
        <taxon>Multicrustacea</taxon>
        <taxon>Hexanauplia</taxon>
        <taxon>Copepoda</taxon>
        <taxon>Harpacticoida</taxon>
        <taxon>Harpacticidae</taxon>
        <taxon>Tigriopus</taxon>
    </lineage>
</organism>
<dbReference type="OrthoDB" id="410267at2759"/>
<feature type="transmembrane region" description="Helical" evidence="6">
    <location>
        <begin position="117"/>
        <end position="139"/>
    </location>
</feature>
<comment type="caution">
    <text evidence="7">The sequence shown here is derived from an EMBL/GenBank/DDBJ whole genome shotgun (WGS) entry which is preliminary data.</text>
</comment>
<protein>
    <recommendedName>
        <fullName evidence="9">Major facilitator superfamily (MFS) profile domain-containing protein</fullName>
    </recommendedName>
</protein>
<keyword evidence="2" id="KW-0813">Transport</keyword>
<reference evidence="7 8" key="1">
    <citation type="journal article" date="2018" name="Nat. Ecol. Evol.">
        <title>Genomic signatures of mitonuclear coevolution across populations of Tigriopus californicus.</title>
        <authorList>
            <person name="Barreto F.S."/>
            <person name="Watson E.T."/>
            <person name="Lima T.G."/>
            <person name="Willett C.S."/>
            <person name="Edmands S."/>
            <person name="Li W."/>
            <person name="Burton R.S."/>
        </authorList>
    </citation>
    <scope>NUCLEOTIDE SEQUENCE [LARGE SCALE GENOMIC DNA]</scope>
    <source>
        <strain evidence="7 8">San Diego</strain>
    </source>
</reference>
<accession>A0A553NBS7</accession>
<evidence type="ECO:0000256" key="5">
    <source>
        <dbReference type="ARBA" id="ARBA00023136"/>
    </source>
</evidence>
<feature type="transmembrane region" description="Helical" evidence="6">
    <location>
        <begin position="348"/>
        <end position="368"/>
    </location>
</feature>
<evidence type="ECO:0000256" key="3">
    <source>
        <dbReference type="ARBA" id="ARBA00022692"/>
    </source>
</evidence>
<feature type="transmembrane region" description="Helical" evidence="6">
    <location>
        <begin position="204"/>
        <end position="224"/>
    </location>
</feature>
<evidence type="ECO:0000256" key="4">
    <source>
        <dbReference type="ARBA" id="ARBA00022989"/>
    </source>
</evidence>
<dbReference type="InterPro" id="IPR052983">
    <property type="entry name" value="MFS_Riboflavin_Transporter"/>
</dbReference>
<dbReference type="GO" id="GO:0016020">
    <property type="term" value="C:membrane"/>
    <property type="evidence" value="ECO:0007669"/>
    <property type="project" value="UniProtKB-SubCell"/>
</dbReference>
<gene>
    <name evidence="7" type="ORF">TCAL_04289</name>
</gene>
<name>A0A553NBS7_TIGCA</name>
<feature type="transmembrane region" description="Helical" evidence="6">
    <location>
        <begin position="151"/>
        <end position="173"/>
    </location>
</feature>
<feature type="transmembrane region" description="Helical" evidence="6">
    <location>
        <begin position="414"/>
        <end position="435"/>
    </location>
</feature>
<feature type="transmembrane region" description="Helical" evidence="6">
    <location>
        <begin position="91"/>
        <end position="111"/>
    </location>
</feature>
<feature type="transmembrane region" description="Helical" evidence="6">
    <location>
        <begin position="324"/>
        <end position="342"/>
    </location>
</feature>
<dbReference type="InterPro" id="IPR011701">
    <property type="entry name" value="MFS"/>
</dbReference>
<dbReference type="Proteomes" id="UP000318571">
    <property type="component" value="Chromosome 10"/>
</dbReference>
<dbReference type="Pfam" id="PF07690">
    <property type="entry name" value="MFS_1"/>
    <property type="match status" value="1"/>
</dbReference>
<dbReference type="InterPro" id="IPR036259">
    <property type="entry name" value="MFS_trans_sf"/>
</dbReference>
<evidence type="ECO:0000256" key="1">
    <source>
        <dbReference type="ARBA" id="ARBA00004141"/>
    </source>
</evidence>
<feature type="transmembrane region" description="Helical" evidence="6">
    <location>
        <begin position="63"/>
        <end position="84"/>
    </location>
</feature>
<sequence length="454" mass="50517">MFLEQVQIRGVPIRAIMSSVGAFLICLMLGAFYTFGNIMPYLVSYMRSDMGVSQNITYSDFATVNLVFGIGNGISLFIAPMVLVPLLGNRLVLIIGCVLFCGGALATRWTMEYSLNWVIVTYGLIQGLGNMALMPCYTVPMSWFPEHKGKIMGIVIAGYGISSTIMNQVQLAITNPNDVDAISPDGTDDAYFENPDVLERVPTLLYSLSGIYATFQLIGIILTADPPDFEPPRVSFKWASLKRAFKGFGSSVLTRREFYLLFITRFCFTIVTQTIPTYYKAFGLTFISSDSFITNYIGTFSGIMQWISRMAYGFALDWVPYKMVVCFQSGVLALFVGTFYLTCEMGKVAYLIWMYVIYLTFPAIYAILPAKCTEVFGSKYGGPVIGTIALGDIILNLTIKYVGEAILQGSRKDYLYFFLFVMIGPVIGCVTTLFFRQTDEDKARSAKCAQLVCK</sequence>
<evidence type="ECO:0008006" key="9">
    <source>
        <dbReference type="Google" id="ProtNLM"/>
    </source>
</evidence>
<evidence type="ECO:0000313" key="8">
    <source>
        <dbReference type="Proteomes" id="UP000318571"/>
    </source>
</evidence>
<evidence type="ECO:0000256" key="2">
    <source>
        <dbReference type="ARBA" id="ARBA00022448"/>
    </source>
</evidence>
<keyword evidence="8" id="KW-1185">Reference proteome</keyword>
<evidence type="ECO:0000313" key="7">
    <source>
        <dbReference type="EMBL" id="TRY62903.1"/>
    </source>
</evidence>
<keyword evidence="4 6" id="KW-1133">Transmembrane helix</keyword>
<dbReference type="GO" id="GO:0022857">
    <property type="term" value="F:transmembrane transporter activity"/>
    <property type="evidence" value="ECO:0007669"/>
    <property type="project" value="InterPro"/>
</dbReference>
<dbReference type="OMA" id="WISRMAY"/>
<feature type="transmembrane region" description="Helical" evidence="6">
    <location>
        <begin position="380"/>
        <end position="402"/>
    </location>
</feature>